<comment type="caution">
    <text evidence="7">The sequence shown here is derived from an EMBL/GenBank/DDBJ whole genome shotgun (WGS) entry which is preliminary data.</text>
</comment>
<dbReference type="InterPro" id="IPR055470">
    <property type="entry name" value="DUF7042"/>
</dbReference>
<evidence type="ECO:0000256" key="1">
    <source>
        <dbReference type="SAM" id="MobiDB-lite"/>
    </source>
</evidence>
<feature type="domain" description="DUF7043" evidence="4">
    <location>
        <begin position="441"/>
        <end position="546"/>
    </location>
</feature>
<dbReference type="EMBL" id="BPLQ01008082">
    <property type="protein sequence ID" value="GIY34606.1"/>
    <property type="molecule type" value="Genomic_DNA"/>
</dbReference>
<keyword evidence="8" id="KW-1185">Reference proteome</keyword>
<feature type="transmembrane region" description="Helical" evidence="2">
    <location>
        <begin position="158"/>
        <end position="180"/>
    </location>
</feature>
<dbReference type="Proteomes" id="UP001054837">
    <property type="component" value="Unassembled WGS sequence"/>
</dbReference>
<dbReference type="InterPro" id="IPR055472">
    <property type="entry name" value="DUF7044"/>
</dbReference>
<evidence type="ECO:0000259" key="3">
    <source>
        <dbReference type="Pfam" id="PF23069"/>
    </source>
</evidence>
<feature type="domain" description="DUF7042" evidence="3">
    <location>
        <begin position="304"/>
        <end position="423"/>
    </location>
</feature>
<feature type="domain" description="DUF7045" evidence="6">
    <location>
        <begin position="558"/>
        <end position="659"/>
    </location>
</feature>
<feature type="domain" description="DUF7044" evidence="5">
    <location>
        <begin position="176"/>
        <end position="276"/>
    </location>
</feature>
<dbReference type="PANTHER" id="PTHR22255:SF4">
    <property type="entry name" value="CATION-INDEPENDENT MANNOSE-6-PHOSPHATE RECEPTOR"/>
    <property type="match status" value="1"/>
</dbReference>
<keyword evidence="2" id="KW-0472">Membrane</keyword>
<gene>
    <name evidence="7" type="primary">AVEN_95528_1</name>
    <name evidence="7" type="ORF">CDAR_384551</name>
</gene>
<evidence type="ECO:0000313" key="8">
    <source>
        <dbReference type="Proteomes" id="UP001054837"/>
    </source>
</evidence>
<dbReference type="InterPro" id="IPR055473">
    <property type="entry name" value="DUF7045"/>
</dbReference>
<evidence type="ECO:0000259" key="6">
    <source>
        <dbReference type="Pfam" id="PF23073"/>
    </source>
</evidence>
<sequence length="770" mass="87891">MIPGGVLKGLINFRFRVIRFKTEAYVLDPENFWRRMFLASPYIPSRKSHNKNFIVFHANDSGLRPFKALTFFSNLLVIYALIKSLFHQAPTPKNLVFTPREFSVPPYPQPAPPKQEKRYRKKGSKVPFIRSTQRSEGEKTVPQHPLKSKVPREPTETFVIYFLILLFLLVAVSSICYFPIEFQGTFLTQTQASAAYGGHTVTYSEITVEVDSIPPWGRCHRRRGNNVILKDSTGGEDCIRCFHITLKSLNVIQIHTEGLARCYTNEEAARATCPDERAVLERRFKEILLFRKHEPGTMMTVEDLFCPISGRFRFTYTANHGEFQCEQPFSELSNCPNGNGLNVRFRQCAFPDMSISFLCLGDWAGLNGDRYIALMDLRDEPQARPKYRCGLYRKDKTTGRVFVSLASDSTCINQLTSATVGYESLVLNPLPDRSLPAQVEAAHCRFPEWSQGQWEHLAVNGNSFQFRDHTLFQDITGRCILRENTTPNDRFIVYTVTQCGEESYNCIWLQRRAPNVMEFQLGVESSDHYSESLCHDQQFPGEAWITEGRLHKIQVAACPIMGDYTGEVPGTHGLCAKVSSDCNNPDIMFYTVSNCEERGHVYEEREYRCLGSWEEDGVLFTYTQRRDMDGFQCFSGKVLRNGEEAFIKEAGDSCIRGEDPLIYGMKILKQSSCPQLAPANFVPMRPPWKPMTYPPPPLPTGIPKLPIRPSPSRDPYWYHTATEQPTTKPWKPITGRPRPDPSSASNRLYHSYILPSALCILLLVFAFSHR</sequence>
<evidence type="ECO:0000313" key="7">
    <source>
        <dbReference type="EMBL" id="GIY34606.1"/>
    </source>
</evidence>
<dbReference type="Pfam" id="PF23069">
    <property type="entry name" value="DUF7042"/>
    <property type="match status" value="1"/>
</dbReference>
<organism evidence="7 8">
    <name type="scientific">Caerostris darwini</name>
    <dbReference type="NCBI Taxonomy" id="1538125"/>
    <lineage>
        <taxon>Eukaryota</taxon>
        <taxon>Metazoa</taxon>
        <taxon>Ecdysozoa</taxon>
        <taxon>Arthropoda</taxon>
        <taxon>Chelicerata</taxon>
        <taxon>Arachnida</taxon>
        <taxon>Araneae</taxon>
        <taxon>Araneomorphae</taxon>
        <taxon>Entelegynae</taxon>
        <taxon>Araneoidea</taxon>
        <taxon>Araneidae</taxon>
        <taxon>Caerostris</taxon>
    </lineage>
</organism>
<dbReference type="Pfam" id="PF23073">
    <property type="entry name" value="DUF7045"/>
    <property type="match status" value="1"/>
</dbReference>
<evidence type="ECO:0000259" key="5">
    <source>
        <dbReference type="Pfam" id="PF23071"/>
    </source>
</evidence>
<proteinExistence type="predicted"/>
<protein>
    <submittedName>
        <fullName evidence="7">Uncharacterized protein</fullName>
    </submittedName>
</protein>
<accession>A0AAV4SMY2</accession>
<name>A0AAV4SMY2_9ARAC</name>
<dbReference type="AlphaFoldDB" id="A0AAV4SMY2"/>
<keyword evidence="2" id="KW-0812">Transmembrane</keyword>
<feature type="region of interest" description="Disordered" evidence="1">
    <location>
        <begin position="723"/>
        <end position="742"/>
    </location>
</feature>
<reference evidence="7 8" key="1">
    <citation type="submission" date="2021-06" db="EMBL/GenBank/DDBJ databases">
        <title>Caerostris darwini draft genome.</title>
        <authorList>
            <person name="Kono N."/>
            <person name="Arakawa K."/>
        </authorList>
    </citation>
    <scope>NUCLEOTIDE SEQUENCE [LARGE SCALE GENOMIC DNA]</scope>
</reference>
<dbReference type="Pfam" id="PF23070">
    <property type="entry name" value="DUF7043"/>
    <property type="match status" value="1"/>
</dbReference>
<dbReference type="InterPro" id="IPR055471">
    <property type="entry name" value="DUF7043"/>
</dbReference>
<dbReference type="Pfam" id="PF23071">
    <property type="entry name" value="DUF7044"/>
    <property type="match status" value="1"/>
</dbReference>
<dbReference type="PANTHER" id="PTHR22255">
    <property type="entry name" value="LP06548P"/>
    <property type="match status" value="1"/>
</dbReference>
<evidence type="ECO:0000256" key="2">
    <source>
        <dbReference type="SAM" id="Phobius"/>
    </source>
</evidence>
<feature type="transmembrane region" description="Helical" evidence="2">
    <location>
        <begin position="748"/>
        <end position="767"/>
    </location>
</feature>
<keyword evidence="2" id="KW-1133">Transmembrane helix</keyword>
<evidence type="ECO:0000259" key="4">
    <source>
        <dbReference type="Pfam" id="PF23070"/>
    </source>
</evidence>